<evidence type="ECO:0000259" key="1">
    <source>
        <dbReference type="PROSITE" id="PS50249"/>
    </source>
</evidence>
<accession>A0AAV3TD57</accession>
<feature type="domain" description="MPN" evidence="1">
    <location>
        <begin position="14"/>
        <end position="135"/>
    </location>
</feature>
<dbReference type="Pfam" id="PF26422">
    <property type="entry name" value="Halo_JAB_MPN"/>
    <property type="match status" value="1"/>
</dbReference>
<dbReference type="RefSeq" id="WP_343775233.1">
    <property type="nucleotide sequence ID" value="NZ_BAAADV010000007.1"/>
</dbReference>
<gene>
    <name evidence="2" type="ORF">GCM10009020_32570</name>
</gene>
<sequence length="174" mass="19312">MGLFDSLFRSNDVLGIAEETLEFALQASEDTHPNEYMGMLRGTEAGELGLGRDGMVITDVLVIPGTESNSVSATVKTNMVPNDRHSLGSVHSHPNGVLRPSQEDLGTFNRGDAHIIIGAPYGREDWQAFDPQGEPRELEVIDVELPDAEEFFHFDQHDIDEELRDEEYDGGRGW</sequence>
<dbReference type="InterPro" id="IPR037518">
    <property type="entry name" value="MPN"/>
</dbReference>
<dbReference type="GO" id="GO:0046872">
    <property type="term" value="F:metal ion binding"/>
    <property type="evidence" value="ECO:0007669"/>
    <property type="project" value="UniProtKB-KW"/>
</dbReference>
<reference evidence="2 3" key="1">
    <citation type="journal article" date="2019" name="Int. J. Syst. Evol. Microbiol.">
        <title>The Global Catalogue of Microorganisms (GCM) 10K type strain sequencing project: providing services to taxonomists for standard genome sequencing and annotation.</title>
        <authorList>
            <consortium name="The Broad Institute Genomics Platform"/>
            <consortium name="The Broad Institute Genome Sequencing Center for Infectious Disease"/>
            <person name="Wu L."/>
            <person name="Ma J."/>
        </authorList>
    </citation>
    <scope>NUCLEOTIDE SEQUENCE [LARGE SCALE GENOMIC DNA]</scope>
    <source>
        <strain evidence="2 3">JCM 16328</strain>
    </source>
</reference>
<dbReference type="AlphaFoldDB" id="A0AAV3TD57"/>
<evidence type="ECO:0000313" key="3">
    <source>
        <dbReference type="Proteomes" id="UP001500420"/>
    </source>
</evidence>
<evidence type="ECO:0000313" key="2">
    <source>
        <dbReference type="EMBL" id="GAA0681064.1"/>
    </source>
</evidence>
<dbReference type="GO" id="GO:0006508">
    <property type="term" value="P:proteolysis"/>
    <property type="evidence" value="ECO:0007669"/>
    <property type="project" value="UniProtKB-KW"/>
</dbReference>
<dbReference type="PROSITE" id="PS50249">
    <property type="entry name" value="MPN"/>
    <property type="match status" value="1"/>
</dbReference>
<dbReference type="Proteomes" id="UP001500420">
    <property type="component" value="Unassembled WGS sequence"/>
</dbReference>
<keyword evidence="3" id="KW-1185">Reference proteome</keyword>
<dbReference type="Gene3D" id="3.40.140.10">
    <property type="entry name" value="Cytidine Deaminase, domain 2"/>
    <property type="match status" value="1"/>
</dbReference>
<comment type="caution">
    <text evidence="2">The sequence shown here is derived from an EMBL/GenBank/DDBJ whole genome shotgun (WGS) entry which is preliminary data.</text>
</comment>
<dbReference type="GO" id="GO:0008237">
    <property type="term" value="F:metallopeptidase activity"/>
    <property type="evidence" value="ECO:0007669"/>
    <property type="project" value="UniProtKB-KW"/>
</dbReference>
<dbReference type="EMBL" id="BAAADV010000007">
    <property type="protein sequence ID" value="GAA0681064.1"/>
    <property type="molecule type" value="Genomic_DNA"/>
</dbReference>
<dbReference type="CDD" id="cd08072">
    <property type="entry name" value="MPN_archaeal"/>
    <property type="match status" value="1"/>
</dbReference>
<organism evidence="2 3">
    <name type="scientific">Natronoarchaeum mannanilyticum</name>
    <dbReference type="NCBI Taxonomy" id="926360"/>
    <lineage>
        <taxon>Archaea</taxon>
        <taxon>Methanobacteriati</taxon>
        <taxon>Methanobacteriota</taxon>
        <taxon>Stenosarchaea group</taxon>
        <taxon>Halobacteria</taxon>
        <taxon>Halobacteriales</taxon>
        <taxon>Natronoarchaeaceae</taxon>
    </lineage>
</organism>
<dbReference type="SUPFAM" id="SSF102712">
    <property type="entry name" value="JAB1/MPN domain"/>
    <property type="match status" value="1"/>
</dbReference>
<protein>
    <submittedName>
        <fullName evidence="2">Mov34/MPN/PAD-1 family protein</fullName>
    </submittedName>
</protein>
<dbReference type="InterPro" id="IPR058877">
    <property type="entry name" value="JAB/MPN_dom-containing"/>
</dbReference>
<name>A0AAV3TD57_9EURY</name>
<proteinExistence type="predicted"/>